<gene>
    <name evidence="1" type="ORF">ABVQ20_39870</name>
</gene>
<dbReference type="EMBL" id="JBEWSZ010000022">
    <property type="protein sequence ID" value="MET2833059.1"/>
    <property type="molecule type" value="Genomic_DNA"/>
</dbReference>
<accession>A0ABV2DT98</accession>
<dbReference type="Proteomes" id="UP001548832">
    <property type="component" value="Unassembled WGS sequence"/>
</dbReference>
<comment type="caution">
    <text evidence="1">The sequence shown here is derived from an EMBL/GenBank/DDBJ whole genome shotgun (WGS) entry which is preliminary data.</text>
</comment>
<evidence type="ECO:0000313" key="2">
    <source>
        <dbReference type="Proteomes" id="UP001548832"/>
    </source>
</evidence>
<reference evidence="1 2" key="1">
    <citation type="submission" date="2024-06" db="EMBL/GenBank/DDBJ databases">
        <authorList>
            <person name="Kim D.-U."/>
        </authorList>
    </citation>
    <scope>NUCLEOTIDE SEQUENCE [LARGE SCALE GENOMIC DNA]</scope>
    <source>
        <strain evidence="1 2">KACC15460</strain>
    </source>
</reference>
<keyword evidence="2" id="KW-1185">Reference proteome</keyword>
<protein>
    <submittedName>
        <fullName evidence="1">Uncharacterized protein</fullName>
    </submittedName>
</protein>
<proteinExistence type="predicted"/>
<dbReference type="RefSeq" id="WP_354465303.1">
    <property type="nucleotide sequence ID" value="NZ_JBEWSZ010000022.1"/>
</dbReference>
<organism evidence="1 2">
    <name type="scientific">Mesorhizobium shangrilense</name>
    <dbReference type="NCBI Taxonomy" id="460060"/>
    <lineage>
        <taxon>Bacteria</taxon>
        <taxon>Pseudomonadati</taxon>
        <taxon>Pseudomonadota</taxon>
        <taxon>Alphaproteobacteria</taxon>
        <taxon>Hyphomicrobiales</taxon>
        <taxon>Phyllobacteriaceae</taxon>
        <taxon>Mesorhizobium</taxon>
    </lineage>
</organism>
<sequence>MALLDDPQLFLFRPSTPATSVDNLETSDVATIGKDIHTNNRLGPRQGVFHRMCTVDRGFSLVEALRAPRVDVSESGVRAHVEVGPEAIATFRSRCPEVSGAGGNHLGAQSERSDMMRMAFPMVLPMMPRDGTCVVVPHH</sequence>
<name>A0ABV2DT98_9HYPH</name>
<evidence type="ECO:0000313" key="1">
    <source>
        <dbReference type="EMBL" id="MET2833059.1"/>
    </source>
</evidence>